<evidence type="ECO:0000256" key="7">
    <source>
        <dbReference type="SAM" id="MobiDB-lite"/>
    </source>
</evidence>
<evidence type="ECO:0000259" key="8">
    <source>
        <dbReference type="PROSITE" id="PS51192"/>
    </source>
</evidence>
<dbReference type="PANTHER" id="PTHR47959">
    <property type="entry name" value="ATP-DEPENDENT RNA HELICASE RHLE-RELATED"/>
    <property type="match status" value="1"/>
</dbReference>
<evidence type="ECO:0000259" key="9">
    <source>
        <dbReference type="PROSITE" id="PS51194"/>
    </source>
</evidence>
<evidence type="ECO:0000256" key="3">
    <source>
        <dbReference type="ARBA" id="ARBA00022806"/>
    </source>
</evidence>
<dbReference type="InterPro" id="IPR014014">
    <property type="entry name" value="RNA_helicase_DEAD_Q_motif"/>
</dbReference>
<dbReference type="InterPro" id="IPR044742">
    <property type="entry name" value="DEAD/DEAH_RhlB"/>
</dbReference>
<evidence type="ECO:0000313" key="11">
    <source>
        <dbReference type="EMBL" id="NYE18654.1"/>
    </source>
</evidence>
<feature type="compositionally biased region" description="Low complexity" evidence="7">
    <location>
        <begin position="136"/>
        <end position="158"/>
    </location>
</feature>
<accession>A0A7Y9KKB0</accession>
<dbReference type="GO" id="GO:0005829">
    <property type="term" value="C:cytosol"/>
    <property type="evidence" value="ECO:0007669"/>
    <property type="project" value="TreeGrafter"/>
</dbReference>
<evidence type="ECO:0000256" key="4">
    <source>
        <dbReference type="ARBA" id="ARBA00022840"/>
    </source>
</evidence>
<keyword evidence="2" id="KW-0378">Hydrolase</keyword>
<evidence type="ECO:0000256" key="6">
    <source>
        <dbReference type="PROSITE-ProRule" id="PRU00552"/>
    </source>
</evidence>
<keyword evidence="1" id="KW-0547">Nucleotide-binding</keyword>
<dbReference type="GO" id="GO:0003724">
    <property type="term" value="F:RNA helicase activity"/>
    <property type="evidence" value="ECO:0007669"/>
    <property type="project" value="InterPro"/>
</dbReference>
<dbReference type="Pfam" id="PF00270">
    <property type="entry name" value="DEAD"/>
    <property type="match status" value="1"/>
</dbReference>
<comment type="caution">
    <text evidence="11">The sequence shown here is derived from an EMBL/GenBank/DDBJ whole genome shotgun (WGS) entry which is preliminary data.</text>
</comment>
<dbReference type="GO" id="GO:0016787">
    <property type="term" value="F:hydrolase activity"/>
    <property type="evidence" value="ECO:0007669"/>
    <property type="project" value="UniProtKB-KW"/>
</dbReference>
<feature type="region of interest" description="Disordered" evidence="7">
    <location>
        <begin position="1"/>
        <end position="160"/>
    </location>
</feature>
<feature type="compositionally biased region" description="Basic and acidic residues" evidence="7">
    <location>
        <begin position="51"/>
        <end position="133"/>
    </location>
</feature>
<feature type="domain" description="Helicase C-terminal" evidence="9">
    <location>
        <begin position="403"/>
        <end position="563"/>
    </location>
</feature>
<dbReference type="Proteomes" id="UP000576969">
    <property type="component" value="Unassembled WGS sequence"/>
</dbReference>
<dbReference type="InterPro" id="IPR001650">
    <property type="entry name" value="Helicase_C-like"/>
</dbReference>
<gene>
    <name evidence="11" type="ORF">BJ991_000682</name>
</gene>
<keyword evidence="3 11" id="KW-0347">Helicase</keyword>
<dbReference type="Gene3D" id="3.40.50.300">
    <property type="entry name" value="P-loop containing nucleotide triphosphate hydrolases"/>
    <property type="match status" value="2"/>
</dbReference>
<dbReference type="SUPFAM" id="SSF52540">
    <property type="entry name" value="P-loop containing nucleoside triphosphate hydrolases"/>
    <property type="match status" value="1"/>
</dbReference>
<dbReference type="AlphaFoldDB" id="A0A7Y9KKB0"/>
<dbReference type="InterPro" id="IPR011545">
    <property type="entry name" value="DEAD/DEAH_box_helicase_dom"/>
</dbReference>
<feature type="compositionally biased region" description="Low complexity" evidence="7">
    <location>
        <begin position="35"/>
        <end position="45"/>
    </location>
</feature>
<feature type="short sequence motif" description="Q motif" evidence="6">
    <location>
        <begin position="183"/>
        <end position="211"/>
    </location>
</feature>
<evidence type="ECO:0000256" key="5">
    <source>
        <dbReference type="ARBA" id="ARBA00038437"/>
    </source>
</evidence>
<dbReference type="Pfam" id="PF00271">
    <property type="entry name" value="Helicase_C"/>
    <property type="match status" value="1"/>
</dbReference>
<keyword evidence="4" id="KW-0067">ATP-binding</keyword>
<evidence type="ECO:0000256" key="2">
    <source>
        <dbReference type="ARBA" id="ARBA00022801"/>
    </source>
</evidence>
<sequence>MPKSKKPSGGRAAKNFDPRYGAKTKYQDRKRRPGESSAGKPGSKSPSHRGYRAETDAAPKRRWTGQEKAGRDAARGIRTHAHGDRPRYSGERTDRPRYSGERTDRPRYSGERTDRPREERSSRSLSERSEAKGRTASSRGYAARSASGDSRGYAARSASDQHADVVHERLQAQAVQAEAVADVTFASLGLGDNIVGTLADLGAEAPFPIQAATITPIIEGRDVLARGRTGSGKTIAFGAPLVESILRSQAGKKREFGRAPKALILAPTRELALQIDRTIQPIARSVGLFTTQIYGGVPQGRQVGALKKGVDIVIGTPGRIEDLVEQGKLDLSGIRIAVLDEADHMCELGFLEPVQRILRLTADDSQKLLFSATLDREVAALVDEFLVEPAVFEVAGEDQDSGTIDHRVLVIDHRDKPEILASLVDREGKTLVFTRTRAYAEMLAEQFDDAGIRALALHGDLNQAKRTRNLERLTSGRVQVLVATDVAARGIHVDDIDLVVQADAPDEYKTYLHRSGRTGRAGRAGTVVTLIPRQRRRRMAELLDRAEIDAPFDEVRPGDDLLEELSGRQVNPVA</sequence>
<evidence type="ECO:0000259" key="10">
    <source>
        <dbReference type="PROSITE" id="PS51195"/>
    </source>
</evidence>
<feature type="domain" description="DEAD-box RNA helicase Q" evidence="10">
    <location>
        <begin position="183"/>
        <end position="211"/>
    </location>
</feature>
<dbReference type="RefSeq" id="WP_179487453.1">
    <property type="nucleotide sequence ID" value="NZ_JACCBV010000001.1"/>
</dbReference>
<dbReference type="InterPro" id="IPR050079">
    <property type="entry name" value="DEAD_box_RNA_helicase"/>
</dbReference>
<evidence type="ECO:0000313" key="12">
    <source>
        <dbReference type="Proteomes" id="UP000576969"/>
    </source>
</evidence>
<dbReference type="InterPro" id="IPR027417">
    <property type="entry name" value="P-loop_NTPase"/>
</dbReference>
<dbReference type="GO" id="GO:0003676">
    <property type="term" value="F:nucleic acid binding"/>
    <property type="evidence" value="ECO:0007669"/>
    <property type="project" value="InterPro"/>
</dbReference>
<evidence type="ECO:0000256" key="1">
    <source>
        <dbReference type="ARBA" id="ARBA00022741"/>
    </source>
</evidence>
<dbReference type="SMART" id="SM00487">
    <property type="entry name" value="DEXDc"/>
    <property type="match status" value="1"/>
</dbReference>
<organism evidence="11 12">
    <name type="scientific">Microbacterium immunditiarum</name>
    <dbReference type="NCBI Taxonomy" id="337480"/>
    <lineage>
        <taxon>Bacteria</taxon>
        <taxon>Bacillati</taxon>
        <taxon>Actinomycetota</taxon>
        <taxon>Actinomycetes</taxon>
        <taxon>Micrococcales</taxon>
        <taxon>Microbacteriaceae</taxon>
        <taxon>Microbacterium</taxon>
    </lineage>
</organism>
<dbReference type="CDD" id="cd00268">
    <property type="entry name" value="DEADc"/>
    <property type="match status" value="1"/>
</dbReference>
<dbReference type="CDD" id="cd18787">
    <property type="entry name" value="SF2_C_DEAD"/>
    <property type="match status" value="1"/>
</dbReference>
<dbReference type="InterPro" id="IPR014001">
    <property type="entry name" value="Helicase_ATP-bd"/>
</dbReference>
<proteinExistence type="inferred from homology"/>
<dbReference type="PROSITE" id="PS51192">
    <property type="entry name" value="HELICASE_ATP_BIND_1"/>
    <property type="match status" value="1"/>
</dbReference>
<comment type="similarity">
    <text evidence="5">Belongs to the DEAD box helicase family.</text>
</comment>
<dbReference type="SMART" id="SM00490">
    <property type="entry name" value="HELICc"/>
    <property type="match status" value="1"/>
</dbReference>
<dbReference type="PROSITE" id="PS51195">
    <property type="entry name" value="Q_MOTIF"/>
    <property type="match status" value="1"/>
</dbReference>
<dbReference type="PROSITE" id="PS51194">
    <property type="entry name" value="HELICASE_CTER"/>
    <property type="match status" value="1"/>
</dbReference>
<dbReference type="PANTHER" id="PTHR47959:SF13">
    <property type="entry name" value="ATP-DEPENDENT RNA HELICASE RHLE"/>
    <property type="match status" value="1"/>
</dbReference>
<name>A0A7Y9KKB0_9MICO</name>
<protein>
    <submittedName>
        <fullName evidence="11">Superfamily II DNA/RNA helicase</fullName>
    </submittedName>
</protein>
<dbReference type="GO" id="GO:0005524">
    <property type="term" value="F:ATP binding"/>
    <property type="evidence" value="ECO:0007669"/>
    <property type="project" value="UniProtKB-KW"/>
</dbReference>
<feature type="domain" description="Helicase ATP-binding" evidence="8">
    <location>
        <begin position="214"/>
        <end position="392"/>
    </location>
</feature>
<keyword evidence="12" id="KW-1185">Reference proteome</keyword>
<dbReference type="EMBL" id="JACCBV010000001">
    <property type="protein sequence ID" value="NYE18654.1"/>
    <property type="molecule type" value="Genomic_DNA"/>
</dbReference>
<reference evidence="11 12" key="1">
    <citation type="submission" date="2020-07" db="EMBL/GenBank/DDBJ databases">
        <title>Sequencing the genomes of 1000 actinobacteria strains.</title>
        <authorList>
            <person name="Klenk H.-P."/>
        </authorList>
    </citation>
    <scope>NUCLEOTIDE SEQUENCE [LARGE SCALE GENOMIC DNA]</scope>
    <source>
        <strain evidence="11 12">DSM 24662</strain>
    </source>
</reference>